<dbReference type="InterPro" id="IPR036388">
    <property type="entry name" value="WH-like_DNA-bd_sf"/>
</dbReference>
<gene>
    <name evidence="2" type="ORF">ATY89_05470</name>
    <name evidence="3" type="ORF">ATZ20_08490</name>
</gene>
<evidence type="ECO:0000313" key="5">
    <source>
        <dbReference type="Proteomes" id="UP000065473"/>
    </source>
</evidence>
<proteinExistence type="predicted"/>
<sequence>MELSLSLPTKRVYYYVLKSKNGVTIRQIQEDLGFSSTSAVRYHVKKLVAAGLVEETLEGKIVPRKVILDDDYMLLFNNILPKSVFFASFFLTSFFIIIFLISSHELALEVFSAIVVLIGGIVFVVDAIKRHMRFTRIQLDEE</sequence>
<dbReference type="RefSeq" id="WP_011277085.1">
    <property type="nucleotide sequence ID" value="NZ_BHWZ01000001.1"/>
</dbReference>
<reference evidence="4 5" key="1">
    <citation type="submission" date="2015-12" db="EMBL/GenBank/DDBJ databases">
        <title>A stable core within a dynamic pangenome in Sulfolobus acidocaldarius.</title>
        <authorList>
            <person name="Anderson R."/>
            <person name="Kouris A."/>
            <person name="Seward C."/>
            <person name="Campbell K."/>
            <person name="Whitaker R."/>
        </authorList>
    </citation>
    <scope>NUCLEOTIDE SEQUENCE [LARGE SCALE GENOMIC DNA]</scope>
    <source>
        <strain evidence="2 5">GG12-C01-09</strain>
        <strain evidence="3 4">NG05B_CO5_07</strain>
    </source>
</reference>
<name>A0A0U3F8I0_9CREN</name>
<dbReference type="InterPro" id="IPR036390">
    <property type="entry name" value="WH_DNA-bd_sf"/>
</dbReference>
<dbReference type="Gene3D" id="1.10.10.10">
    <property type="entry name" value="Winged helix-like DNA-binding domain superfamily/Winged helix DNA-binding domain"/>
    <property type="match status" value="1"/>
</dbReference>
<dbReference type="AlphaFoldDB" id="A0A0U3F8I0"/>
<feature type="transmembrane region" description="Helical" evidence="1">
    <location>
        <begin position="107"/>
        <end position="128"/>
    </location>
</feature>
<dbReference type="OrthoDB" id="9395at2157"/>
<protein>
    <recommendedName>
        <fullName evidence="6">ArsR family transcriptional regulator</fullName>
    </recommendedName>
</protein>
<evidence type="ECO:0000313" key="4">
    <source>
        <dbReference type="Proteomes" id="UP000060043"/>
    </source>
</evidence>
<keyword evidence="1" id="KW-0472">Membrane</keyword>
<feature type="transmembrane region" description="Helical" evidence="1">
    <location>
        <begin position="83"/>
        <end position="101"/>
    </location>
</feature>
<dbReference type="Proteomes" id="UP000065473">
    <property type="component" value="Chromosome"/>
</dbReference>
<dbReference type="PaxDb" id="1435377-SUSAZ_00820"/>
<dbReference type="EMBL" id="CP013694">
    <property type="protein sequence ID" value="ALU29450.1"/>
    <property type="molecule type" value="Genomic_DNA"/>
</dbReference>
<dbReference type="OMA" id="PSTVHYH"/>
<evidence type="ECO:0000256" key="1">
    <source>
        <dbReference type="SAM" id="Phobius"/>
    </source>
</evidence>
<organism evidence="2 5">
    <name type="scientific">Sulfolobus acidocaldarius</name>
    <dbReference type="NCBI Taxonomy" id="2285"/>
    <lineage>
        <taxon>Archaea</taxon>
        <taxon>Thermoproteota</taxon>
        <taxon>Thermoprotei</taxon>
        <taxon>Sulfolobales</taxon>
        <taxon>Sulfolobaceae</taxon>
        <taxon>Sulfolobus</taxon>
    </lineage>
</organism>
<dbReference type="SUPFAM" id="SSF46785">
    <property type="entry name" value="Winged helix' DNA-binding domain"/>
    <property type="match status" value="1"/>
</dbReference>
<dbReference type="STRING" id="1435377.SUSAZ_00820"/>
<dbReference type="EMBL" id="CP013695">
    <property type="protein sequence ID" value="ALU32179.1"/>
    <property type="molecule type" value="Genomic_DNA"/>
</dbReference>
<dbReference type="GeneID" id="14550692"/>
<dbReference type="CDD" id="cd00090">
    <property type="entry name" value="HTH_ARSR"/>
    <property type="match status" value="1"/>
</dbReference>
<keyword evidence="1" id="KW-0812">Transmembrane</keyword>
<evidence type="ECO:0000313" key="3">
    <source>
        <dbReference type="EMBL" id="ALU32179.1"/>
    </source>
</evidence>
<evidence type="ECO:0000313" key="2">
    <source>
        <dbReference type="EMBL" id="ALU29450.1"/>
    </source>
</evidence>
<accession>A0A0U3F8I0</accession>
<dbReference type="Proteomes" id="UP000060043">
    <property type="component" value="Chromosome"/>
</dbReference>
<keyword evidence="1" id="KW-1133">Transmembrane helix</keyword>
<evidence type="ECO:0008006" key="6">
    <source>
        <dbReference type="Google" id="ProtNLM"/>
    </source>
</evidence>
<dbReference type="InterPro" id="IPR011991">
    <property type="entry name" value="ArsR-like_HTH"/>
</dbReference>